<keyword evidence="2" id="KW-1185">Reference proteome</keyword>
<dbReference type="SUPFAM" id="SSF142906">
    <property type="entry name" value="YjbR-like"/>
    <property type="match status" value="1"/>
</dbReference>
<sequence>MTILSDFFKKQEVCFEKLQPFGFKKKQDSYVYQKSFFDQQFLATFIITSDGEISGQVIDNDLGEVYQAIEVESQQGSFVRQVRKHYLDLLSEIADACFKPKLFLSDQGNWLANRIQQDYEDPYDHPFEKHPQYISYRVHQKWYALIFPLEKGKLIPDLKGDDFEEIVEVINLKVEASKMSQLLKKDGIYPSYHMSKKTWISIILDDKLSNHELYQLVEESRELVNPKPLSSQVGPDYWVIPANLKYYDIDAEFSEDPVVLWTQKASIKKNDFVIIYITAPTRAVRYICQVLESDIPNEGYRENPNIKTLMRLKMIVKLNDDQLTFDKMSSLGVKAVRGPRRITPQLIAYLHKMLAISDT</sequence>
<dbReference type="AlphaFoldDB" id="G5KD33"/>
<proteinExistence type="predicted"/>
<name>G5KD33_9STRE</name>
<dbReference type="InterPro" id="IPR007351">
    <property type="entry name" value="YjbR"/>
</dbReference>
<dbReference type="STRING" id="764291.STRUR_0552"/>
<reference evidence="1 2" key="1">
    <citation type="journal article" date="2014" name="Int. J. Syst. Evol. Microbiol.">
        <title>Phylogenomics and the dynamic genome evolution of the genus Streptococcus.</title>
        <authorList>
            <consortium name="The Broad Institute Genome Sequencing Platform"/>
            <person name="Richards V.P."/>
            <person name="Palmer S.R."/>
            <person name="Pavinski Bitar P.D."/>
            <person name="Qin X."/>
            <person name="Weinstock G.M."/>
            <person name="Highlander S.K."/>
            <person name="Town C.D."/>
            <person name="Burne R.A."/>
            <person name="Stanhope M.J."/>
        </authorList>
    </citation>
    <scope>NUCLEOTIDE SEQUENCE [LARGE SCALE GENOMIC DNA]</scope>
    <source>
        <strain evidence="1 2">2285-97</strain>
    </source>
</reference>
<dbReference type="PANTHER" id="PTHR35145">
    <property type="entry name" value="CYTOPLASMIC PROTEIN-RELATED"/>
    <property type="match status" value="1"/>
</dbReference>
<dbReference type="Proteomes" id="UP000005388">
    <property type="component" value="Unassembled WGS sequence"/>
</dbReference>
<dbReference type="PANTHER" id="PTHR35145:SF1">
    <property type="entry name" value="CYTOPLASMIC PROTEIN"/>
    <property type="match status" value="1"/>
</dbReference>
<dbReference type="EMBL" id="AEUZ02000001">
    <property type="protein sequence ID" value="EHJ57221.1"/>
    <property type="molecule type" value="Genomic_DNA"/>
</dbReference>
<dbReference type="eggNOG" id="COG2315">
    <property type="taxonomic scope" value="Bacteria"/>
</dbReference>
<organism evidence="1 2">
    <name type="scientific">Streptococcus urinalis 2285-97</name>
    <dbReference type="NCBI Taxonomy" id="764291"/>
    <lineage>
        <taxon>Bacteria</taxon>
        <taxon>Bacillati</taxon>
        <taxon>Bacillota</taxon>
        <taxon>Bacilli</taxon>
        <taxon>Lactobacillales</taxon>
        <taxon>Streptococcaceae</taxon>
        <taxon>Streptococcus</taxon>
    </lineage>
</organism>
<evidence type="ECO:0000313" key="2">
    <source>
        <dbReference type="Proteomes" id="UP000005388"/>
    </source>
</evidence>
<dbReference type="Pfam" id="PF04237">
    <property type="entry name" value="YjbR"/>
    <property type="match status" value="1"/>
</dbReference>
<dbReference type="Gene3D" id="3.90.1150.30">
    <property type="match status" value="1"/>
</dbReference>
<evidence type="ECO:0008006" key="3">
    <source>
        <dbReference type="Google" id="ProtNLM"/>
    </source>
</evidence>
<evidence type="ECO:0000313" key="1">
    <source>
        <dbReference type="EMBL" id="EHJ57221.1"/>
    </source>
</evidence>
<dbReference type="RefSeq" id="WP_006739941.1">
    <property type="nucleotide sequence ID" value="NZ_AEUZ02000001.1"/>
</dbReference>
<dbReference type="InterPro" id="IPR058532">
    <property type="entry name" value="YjbR/MT2646/Rv2570-like"/>
</dbReference>
<accession>G5KD33</accession>
<dbReference type="InterPro" id="IPR038056">
    <property type="entry name" value="YjbR-like_sf"/>
</dbReference>
<protein>
    <recommendedName>
        <fullName evidence="3">MmcQ family protein</fullName>
    </recommendedName>
</protein>
<gene>
    <name evidence="1" type="ORF">STRUR_0552</name>
</gene>
<comment type="caution">
    <text evidence="1">The sequence shown here is derived from an EMBL/GenBank/DDBJ whole genome shotgun (WGS) entry which is preliminary data.</text>
</comment>